<sequence>MNTRNTTNFPSMISELKLAKNAAIEAGKIINNYYQADYEIKEKGNHNPVTTADHAADSYLKNILLETRREYG</sequence>
<dbReference type="EMBL" id="UINC01024166">
    <property type="protein sequence ID" value="SVA97282.1"/>
    <property type="molecule type" value="Genomic_DNA"/>
</dbReference>
<name>A0A382A859_9ZZZZ</name>
<dbReference type="SUPFAM" id="SSF56655">
    <property type="entry name" value="Carbohydrate phosphatase"/>
    <property type="match status" value="1"/>
</dbReference>
<reference evidence="1" key="1">
    <citation type="submission" date="2018-05" db="EMBL/GenBank/DDBJ databases">
        <authorList>
            <person name="Lanie J.A."/>
            <person name="Ng W.-L."/>
            <person name="Kazmierczak K.M."/>
            <person name="Andrzejewski T.M."/>
            <person name="Davidsen T.M."/>
            <person name="Wayne K.J."/>
            <person name="Tettelin H."/>
            <person name="Glass J.I."/>
            <person name="Rusch D."/>
            <person name="Podicherti R."/>
            <person name="Tsui H.-C.T."/>
            <person name="Winkler M.E."/>
        </authorList>
    </citation>
    <scope>NUCLEOTIDE SEQUENCE</scope>
</reference>
<dbReference type="Gene3D" id="3.30.540.10">
    <property type="entry name" value="Fructose-1,6-Bisphosphatase, subunit A, domain 1"/>
    <property type="match status" value="1"/>
</dbReference>
<accession>A0A382A859</accession>
<feature type="non-terminal residue" evidence="1">
    <location>
        <position position="72"/>
    </location>
</feature>
<gene>
    <name evidence="1" type="ORF">METZ01_LOCUS150136</name>
</gene>
<proteinExistence type="predicted"/>
<evidence type="ECO:0000313" key="1">
    <source>
        <dbReference type="EMBL" id="SVA97282.1"/>
    </source>
</evidence>
<evidence type="ECO:0008006" key="2">
    <source>
        <dbReference type="Google" id="ProtNLM"/>
    </source>
</evidence>
<dbReference type="AlphaFoldDB" id="A0A382A859"/>
<organism evidence="1">
    <name type="scientific">marine metagenome</name>
    <dbReference type="NCBI Taxonomy" id="408172"/>
    <lineage>
        <taxon>unclassified sequences</taxon>
        <taxon>metagenomes</taxon>
        <taxon>ecological metagenomes</taxon>
    </lineage>
</organism>
<protein>
    <recommendedName>
        <fullName evidence="2">Inositol monophosphatase</fullName>
    </recommendedName>
</protein>